<dbReference type="PANTHER" id="PTHR43434:SF26">
    <property type="entry name" value="PYROPHOSPHATASE PPAX"/>
    <property type="match status" value="1"/>
</dbReference>
<reference evidence="1 2" key="1">
    <citation type="journal article" date="2016" name="Nat. Commun.">
        <title>Thousands of microbial genomes shed light on interconnected biogeochemical processes in an aquifer system.</title>
        <authorList>
            <person name="Anantharaman K."/>
            <person name="Brown C.T."/>
            <person name="Hug L.A."/>
            <person name="Sharon I."/>
            <person name="Castelle C.J."/>
            <person name="Probst A.J."/>
            <person name="Thomas B.C."/>
            <person name="Singh A."/>
            <person name="Wilkins M.J."/>
            <person name="Karaoz U."/>
            <person name="Brodie E.L."/>
            <person name="Williams K.H."/>
            <person name="Hubbard S.S."/>
            <person name="Banfield J.F."/>
        </authorList>
    </citation>
    <scope>NUCLEOTIDE SEQUENCE [LARGE SCALE GENOMIC DNA]</scope>
</reference>
<dbReference type="SUPFAM" id="SSF56784">
    <property type="entry name" value="HAD-like"/>
    <property type="match status" value="1"/>
</dbReference>
<dbReference type="NCBIfam" id="TIGR01509">
    <property type="entry name" value="HAD-SF-IA-v3"/>
    <property type="match status" value="1"/>
</dbReference>
<dbReference type="InterPro" id="IPR041492">
    <property type="entry name" value="HAD_2"/>
</dbReference>
<comment type="caution">
    <text evidence="1">The sequence shown here is derived from an EMBL/GenBank/DDBJ whole genome shotgun (WGS) entry which is preliminary data.</text>
</comment>
<dbReference type="SFLD" id="SFLDG01129">
    <property type="entry name" value="C1.5:_HAD__Beta-PGM__Phosphata"/>
    <property type="match status" value="1"/>
</dbReference>
<dbReference type="Gene3D" id="1.10.150.240">
    <property type="entry name" value="Putative phosphatase, domain 2"/>
    <property type="match status" value="1"/>
</dbReference>
<dbReference type="InterPro" id="IPR036412">
    <property type="entry name" value="HAD-like_sf"/>
</dbReference>
<accession>A0A1F2UIJ9</accession>
<proteinExistence type="predicted"/>
<dbReference type="PRINTS" id="PR00413">
    <property type="entry name" value="HADHALOGNASE"/>
</dbReference>
<dbReference type="SFLD" id="SFLDG01135">
    <property type="entry name" value="C1.5.6:_HAD__Beta-PGM__Phospha"/>
    <property type="match status" value="1"/>
</dbReference>
<dbReference type="InterPro" id="IPR006439">
    <property type="entry name" value="HAD-SF_hydro_IA"/>
</dbReference>
<dbReference type="NCBIfam" id="TIGR01549">
    <property type="entry name" value="HAD-SF-IA-v1"/>
    <property type="match status" value="1"/>
</dbReference>
<dbReference type="InterPro" id="IPR023214">
    <property type="entry name" value="HAD_sf"/>
</dbReference>
<dbReference type="GO" id="GO:0008967">
    <property type="term" value="F:phosphoglycolate phosphatase activity"/>
    <property type="evidence" value="ECO:0007669"/>
    <property type="project" value="TreeGrafter"/>
</dbReference>
<dbReference type="SFLD" id="SFLDS00003">
    <property type="entry name" value="Haloacid_Dehalogenase"/>
    <property type="match status" value="1"/>
</dbReference>
<name>A0A1F2UIJ9_9ACTN</name>
<dbReference type="PANTHER" id="PTHR43434">
    <property type="entry name" value="PHOSPHOGLYCOLATE PHOSPHATASE"/>
    <property type="match status" value="1"/>
</dbReference>
<dbReference type="GO" id="GO:0006281">
    <property type="term" value="P:DNA repair"/>
    <property type="evidence" value="ECO:0007669"/>
    <property type="project" value="TreeGrafter"/>
</dbReference>
<dbReference type="Gene3D" id="3.40.50.1000">
    <property type="entry name" value="HAD superfamily/HAD-like"/>
    <property type="match status" value="1"/>
</dbReference>
<evidence type="ECO:0000313" key="2">
    <source>
        <dbReference type="Proteomes" id="UP000178086"/>
    </source>
</evidence>
<gene>
    <name evidence="1" type="ORF">A2074_05480</name>
</gene>
<dbReference type="InterPro" id="IPR050155">
    <property type="entry name" value="HAD-like_hydrolase_sf"/>
</dbReference>
<dbReference type="InterPro" id="IPR023198">
    <property type="entry name" value="PGP-like_dom2"/>
</dbReference>
<sequence>MQTFEAILFDVDGTLLDTSEFIFQAFEYTLERAGFPEKSREEMARLVGKPLNLCYEVLTGVEDVLELSDMHRAFQVEHTDLAQAYPGTRDTLETLKKSGLRIGAVTTRARTSTLATLSLTGLATYLDHVVAFEDVENLKPHPEPILKTLAFLNSHPDAAVMVGDTDVDIAAGRNAGTLTVGVTYGFHGLEILKSCPDHIIDDIAAILPLVLPLFEHQR</sequence>
<organism evidence="1 2">
    <name type="scientific">Candidatus Aquicultor primus</name>
    <dbReference type="NCBI Taxonomy" id="1797195"/>
    <lineage>
        <taxon>Bacteria</taxon>
        <taxon>Bacillati</taxon>
        <taxon>Actinomycetota</taxon>
        <taxon>Candidatus Aquicultoria</taxon>
        <taxon>Candidatus Aquicultorales</taxon>
        <taxon>Candidatus Aquicultoraceae</taxon>
        <taxon>Candidatus Aquicultor</taxon>
    </lineage>
</organism>
<dbReference type="GO" id="GO:0005829">
    <property type="term" value="C:cytosol"/>
    <property type="evidence" value="ECO:0007669"/>
    <property type="project" value="TreeGrafter"/>
</dbReference>
<evidence type="ECO:0008006" key="3">
    <source>
        <dbReference type="Google" id="ProtNLM"/>
    </source>
</evidence>
<protein>
    <recommendedName>
        <fullName evidence="3">HAD family hydrolase</fullName>
    </recommendedName>
</protein>
<dbReference type="AlphaFoldDB" id="A0A1F2UIJ9"/>
<evidence type="ECO:0000313" key="1">
    <source>
        <dbReference type="EMBL" id="OFW32841.1"/>
    </source>
</evidence>
<dbReference type="Proteomes" id="UP000178086">
    <property type="component" value="Unassembled WGS sequence"/>
</dbReference>
<dbReference type="Pfam" id="PF13419">
    <property type="entry name" value="HAD_2"/>
    <property type="match status" value="1"/>
</dbReference>
<dbReference type="EMBL" id="MELI01000084">
    <property type="protein sequence ID" value="OFW32841.1"/>
    <property type="molecule type" value="Genomic_DNA"/>
</dbReference>